<organism evidence="1 2">
    <name type="scientific">Bordetella petrii (strain ATCC BAA-461 / DSM 12804 / CCUG 43448 / CIP 107267 / Se-1111R)</name>
    <dbReference type="NCBI Taxonomy" id="340100"/>
    <lineage>
        <taxon>Bacteria</taxon>
        <taxon>Pseudomonadati</taxon>
        <taxon>Pseudomonadota</taxon>
        <taxon>Betaproteobacteria</taxon>
        <taxon>Burkholderiales</taxon>
        <taxon>Alcaligenaceae</taxon>
        <taxon>Bordetella</taxon>
    </lineage>
</organism>
<protein>
    <submittedName>
        <fullName evidence="1">Uncharacterized protein</fullName>
    </submittedName>
</protein>
<gene>
    <name evidence="1" type="ordered locus">Bpet2227</name>
</gene>
<name>A9ILD2_BORPD</name>
<dbReference type="STRING" id="94624.Bpet2227"/>
<evidence type="ECO:0000313" key="1">
    <source>
        <dbReference type="EMBL" id="CAP42570.1"/>
    </source>
</evidence>
<evidence type="ECO:0000313" key="2">
    <source>
        <dbReference type="Proteomes" id="UP000001225"/>
    </source>
</evidence>
<dbReference type="eggNOG" id="ENOG5033BBW">
    <property type="taxonomic scope" value="Bacteria"/>
</dbReference>
<dbReference type="Proteomes" id="UP000001225">
    <property type="component" value="Chromosome"/>
</dbReference>
<proteinExistence type="predicted"/>
<reference evidence="1 2" key="1">
    <citation type="journal article" date="2008" name="BMC Genomics">
        <title>The missing link: Bordetella petrii is endowed with both the metabolic versatility of environmental bacteria and virulence traits of pathogenic Bordetellae.</title>
        <authorList>
            <person name="Gross R."/>
            <person name="Guzman C.A."/>
            <person name="Sebaihia M."/>
            <person name="Martins Dos Santos V.A."/>
            <person name="Pieper D.H."/>
            <person name="Koebnik R."/>
            <person name="Lechner M."/>
            <person name="Bartels D."/>
            <person name="Buhrmester J."/>
            <person name="Choudhuri J.V."/>
            <person name="Ebensen T."/>
            <person name="Gaigalat L."/>
            <person name="Herrmann S."/>
            <person name="Khachane A.N."/>
            <person name="Larisch C."/>
            <person name="Link S."/>
            <person name="Linke B."/>
            <person name="Meyer F."/>
            <person name="Mormann S."/>
            <person name="Nakunst D."/>
            <person name="Rueckert C."/>
            <person name="Schneiker-Bekel S."/>
            <person name="Schulze K."/>
            <person name="Vorhoelter F.J."/>
            <person name="Yevsa T."/>
            <person name="Engle J.T."/>
            <person name="Goldman W.E."/>
            <person name="Puehler A."/>
            <person name="Goebel U.B."/>
            <person name="Goesmann A."/>
            <person name="Bloecker H."/>
            <person name="Kaiser O."/>
            <person name="Martinez-Arias R."/>
        </authorList>
    </citation>
    <scope>NUCLEOTIDE SEQUENCE [LARGE SCALE GENOMIC DNA]</scope>
    <source>
        <strain evidence="2">ATCC BAA-461 / DSM 12804 / CCUG 43448 / CIP 107267 / Se-1111R</strain>
    </source>
</reference>
<accession>A9ILD2</accession>
<dbReference type="KEGG" id="bpt:Bpet2227"/>
<sequence>MNRDAYALHDLTHFPLVLTRRPNVAQGAVQTWAHEMDMLVASGKPFVLVGTDLNVDMSLADRRDMVAWQASNMARLRRCCAGFVSIVPDPRAFGLPFMAVPTLAQARDRARELLAAFPGGQGASIVRRVA</sequence>
<dbReference type="EMBL" id="AM902716">
    <property type="protein sequence ID" value="CAP42570.1"/>
    <property type="molecule type" value="Genomic_DNA"/>
</dbReference>
<keyword evidence="2" id="KW-1185">Reference proteome</keyword>
<dbReference type="AlphaFoldDB" id="A9ILD2"/>